<comment type="caution">
    <text evidence="1">The sequence shown here is derived from an EMBL/GenBank/DDBJ whole genome shotgun (WGS) entry which is preliminary data.</text>
</comment>
<organism evidence="1">
    <name type="scientific">marine sediment metagenome</name>
    <dbReference type="NCBI Taxonomy" id="412755"/>
    <lineage>
        <taxon>unclassified sequences</taxon>
        <taxon>metagenomes</taxon>
        <taxon>ecological metagenomes</taxon>
    </lineage>
</organism>
<name>X1FHN1_9ZZZZ</name>
<gene>
    <name evidence="1" type="ORF">S01H4_66959</name>
</gene>
<dbReference type="AlphaFoldDB" id="X1FHN1"/>
<protein>
    <submittedName>
        <fullName evidence="1">Uncharacterized protein</fullName>
    </submittedName>
</protein>
<evidence type="ECO:0000313" key="1">
    <source>
        <dbReference type="EMBL" id="GAH28909.1"/>
    </source>
</evidence>
<reference evidence="1" key="1">
    <citation type="journal article" date="2014" name="Front. Microbiol.">
        <title>High frequency of phylogenetically diverse reductive dehalogenase-homologous genes in deep subseafloor sedimentary metagenomes.</title>
        <authorList>
            <person name="Kawai M."/>
            <person name="Futagami T."/>
            <person name="Toyoda A."/>
            <person name="Takaki Y."/>
            <person name="Nishi S."/>
            <person name="Hori S."/>
            <person name="Arai W."/>
            <person name="Tsubouchi T."/>
            <person name="Morono Y."/>
            <person name="Uchiyama I."/>
            <person name="Ito T."/>
            <person name="Fujiyama A."/>
            <person name="Inagaki F."/>
            <person name="Takami H."/>
        </authorList>
    </citation>
    <scope>NUCLEOTIDE SEQUENCE</scope>
    <source>
        <strain evidence="1">Expedition CK06-06</strain>
    </source>
</reference>
<feature type="non-terminal residue" evidence="1">
    <location>
        <position position="30"/>
    </location>
</feature>
<accession>X1FHN1</accession>
<dbReference type="EMBL" id="BART01041780">
    <property type="protein sequence ID" value="GAH28909.1"/>
    <property type="molecule type" value="Genomic_DNA"/>
</dbReference>
<sequence>MFSIVLGLMWKVIPKFHEVLTEVTEGAKFP</sequence>
<proteinExistence type="predicted"/>